<proteinExistence type="inferred from homology"/>
<evidence type="ECO:0000313" key="6">
    <source>
        <dbReference type="EMBL" id="MSS55844.1"/>
    </source>
</evidence>
<reference evidence="6 7" key="1">
    <citation type="submission" date="2019-08" db="EMBL/GenBank/DDBJ databases">
        <title>In-depth cultivation of the pig gut microbiome towards novel bacterial diversity and tailored functional studies.</title>
        <authorList>
            <person name="Wylensek D."/>
            <person name="Hitch T.C.A."/>
            <person name="Clavel T."/>
        </authorList>
    </citation>
    <scope>NUCLEOTIDE SEQUENCE [LARGE SCALE GENOMIC DNA]</scope>
    <source>
        <strain evidence="6 7">LKV-472-APC-3</strain>
    </source>
</reference>
<protein>
    <submittedName>
        <fullName evidence="6">NlpC/P60 family protein</fullName>
    </submittedName>
</protein>
<comment type="similarity">
    <text evidence="1">Belongs to the peptidase C40 family.</text>
</comment>
<dbReference type="InterPro" id="IPR000064">
    <property type="entry name" value="NLP_P60_dom"/>
</dbReference>
<gene>
    <name evidence="6" type="ORF">FYJ55_02705</name>
</gene>
<comment type="caution">
    <text evidence="6">The sequence shown here is derived from an EMBL/GenBank/DDBJ whole genome shotgun (WGS) entry which is preliminary data.</text>
</comment>
<evidence type="ECO:0000256" key="2">
    <source>
        <dbReference type="ARBA" id="ARBA00022670"/>
    </source>
</evidence>
<dbReference type="EMBL" id="VUMR01000008">
    <property type="protein sequence ID" value="MSS55844.1"/>
    <property type="molecule type" value="Genomic_DNA"/>
</dbReference>
<dbReference type="InterPro" id="IPR013783">
    <property type="entry name" value="Ig-like_fold"/>
</dbReference>
<accession>A0A6N7VHF2</accession>
<evidence type="ECO:0000259" key="5">
    <source>
        <dbReference type="Pfam" id="PF00877"/>
    </source>
</evidence>
<dbReference type="SUPFAM" id="SSF54001">
    <property type="entry name" value="Cysteine proteinases"/>
    <property type="match status" value="1"/>
</dbReference>
<keyword evidence="7" id="KW-1185">Reference proteome</keyword>
<dbReference type="GO" id="GO:0008234">
    <property type="term" value="F:cysteine-type peptidase activity"/>
    <property type="evidence" value="ECO:0007669"/>
    <property type="project" value="UniProtKB-KW"/>
</dbReference>
<feature type="domain" description="NlpC/P60" evidence="5">
    <location>
        <begin position="163"/>
        <end position="230"/>
    </location>
</feature>
<dbReference type="InterPro" id="IPR038765">
    <property type="entry name" value="Papain-like_cys_pep_sf"/>
</dbReference>
<keyword evidence="4" id="KW-0788">Thiol protease</keyword>
<evidence type="ECO:0000313" key="7">
    <source>
        <dbReference type="Proteomes" id="UP000434241"/>
    </source>
</evidence>
<dbReference type="AlphaFoldDB" id="A0A6N7VHF2"/>
<dbReference type="GO" id="GO:0006508">
    <property type="term" value="P:proteolysis"/>
    <property type="evidence" value="ECO:0007669"/>
    <property type="project" value="UniProtKB-KW"/>
</dbReference>
<name>A0A6N7VHF2_9FIRM</name>
<evidence type="ECO:0000256" key="3">
    <source>
        <dbReference type="ARBA" id="ARBA00022801"/>
    </source>
</evidence>
<dbReference type="Proteomes" id="UP000434241">
    <property type="component" value="Unassembled WGS sequence"/>
</dbReference>
<evidence type="ECO:0000256" key="1">
    <source>
        <dbReference type="ARBA" id="ARBA00007074"/>
    </source>
</evidence>
<keyword evidence="3" id="KW-0378">Hydrolase</keyword>
<sequence length="247" mass="27076">MQSVFTKELHKKYANVKFKKKTKNVSVYESKNYKVKVKDLDIDTVGKQTVSIEGKNKNTNEKHSAEVSVKVEDTTAPVITCEDTITVEQNEAFDINRYVSLNEEGTVTLTENVDTTNTGTVTTSIKAKDKAGNVSEKNITVNVEKNFYQRIADAALAQIGVYQDCTMLVTNSLAAVGINFHGAPAAYLSLGPLTNNPVPGDICVYQGHVALYIGNGQAVHGGWYGNQTTIYSVECNQPFIGYVHVNR</sequence>
<organism evidence="6 7">
    <name type="scientific">Holdemanella porci</name>
    <dbReference type="NCBI Taxonomy" id="2652276"/>
    <lineage>
        <taxon>Bacteria</taxon>
        <taxon>Bacillati</taxon>
        <taxon>Bacillota</taxon>
        <taxon>Erysipelotrichia</taxon>
        <taxon>Erysipelotrichales</taxon>
        <taxon>Erysipelotrichaceae</taxon>
        <taxon>Holdemanella</taxon>
    </lineage>
</organism>
<dbReference type="Gene3D" id="3.90.1720.10">
    <property type="entry name" value="endopeptidase domain like (from Nostoc punctiforme)"/>
    <property type="match status" value="1"/>
</dbReference>
<dbReference type="Pfam" id="PF00877">
    <property type="entry name" value="NLPC_P60"/>
    <property type="match status" value="1"/>
</dbReference>
<evidence type="ECO:0000256" key="4">
    <source>
        <dbReference type="ARBA" id="ARBA00022807"/>
    </source>
</evidence>
<keyword evidence="2" id="KW-0645">Protease</keyword>
<dbReference type="Gene3D" id="2.60.40.10">
    <property type="entry name" value="Immunoglobulins"/>
    <property type="match status" value="1"/>
</dbReference>